<dbReference type="InterPro" id="IPR003423">
    <property type="entry name" value="OMP_efflux"/>
</dbReference>
<feature type="transmembrane region" description="Helical" evidence="2">
    <location>
        <begin position="60"/>
        <end position="80"/>
    </location>
</feature>
<dbReference type="PANTHER" id="PTHR30203">
    <property type="entry name" value="OUTER MEMBRANE CATION EFFLUX PROTEIN"/>
    <property type="match status" value="1"/>
</dbReference>
<gene>
    <name evidence="3" type="ORF">CARN2_3413</name>
</gene>
<dbReference type="EMBL" id="CABM01000048">
    <property type="protein sequence ID" value="CBH97937.1"/>
    <property type="molecule type" value="Genomic_DNA"/>
</dbReference>
<evidence type="ECO:0000256" key="2">
    <source>
        <dbReference type="SAM" id="Phobius"/>
    </source>
</evidence>
<feature type="compositionally biased region" description="Low complexity" evidence="1">
    <location>
        <begin position="508"/>
        <end position="522"/>
    </location>
</feature>
<dbReference type="AlphaFoldDB" id="E6PSN0"/>
<evidence type="ECO:0000313" key="3">
    <source>
        <dbReference type="EMBL" id="CBH97937.1"/>
    </source>
</evidence>
<dbReference type="Gene3D" id="1.20.1600.10">
    <property type="entry name" value="Outer membrane efflux proteins (OEP)"/>
    <property type="match status" value="1"/>
</dbReference>
<sequence length="530" mass="56734">MSKRAAIGTLLTPVGARPLHGKSPEALPPLAERGVASMSASALRPFVVAERQQRRRARRLLLSTSLVALTLALGACASYAPKPLSEQARLQGSLAGLQVDRSRIALPRLAAQTIDLQAPLTLDAVATLAVLNNPQLQLARDQVGIAQAQAFAAGLLPDPQFSTTQDFPGNSAGATSSAYNYSLNFDLGSLITRPAARAAATAHVRDIDLQLLWQEWQTVGQAQLLFVQLSGLQQRDALLQSQRDLVQRGLQRTRQAVAAGNLPRTNADAALVELQAVEQRLASDAQQRLQLESRLHALLGLAPNVPLQLAPLPALPAHDTAATHEALAHITAIRPDLMALRAGYTSQEQKLREAVLAQFPSFSVGLNRARDTANVNTLGFGVSFSLPIFNGSRGAIAVQRATRQELFDAYQLRLDQTRADVAQVLANLDLLQHQRHNLETGLPQLESAERAATSALDAGAITLPQAQAQSMALLQQRLALQANNQQTTEQTVALDLLTGTGVYRPAAVTTTATLPPDTPKTTSDLRSPPR</sequence>
<protein>
    <submittedName>
        <fullName evidence="3">Putative Integral outer membrane protein TolC,efflux pump component</fullName>
    </submittedName>
</protein>
<comment type="caution">
    <text evidence="3">The sequence shown here is derived from an EMBL/GenBank/DDBJ whole genome shotgun (WGS) entry which is preliminary data.</text>
</comment>
<feature type="region of interest" description="Disordered" evidence="1">
    <location>
        <begin position="508"/>
        <end position="530"/>
    </location>
</feature>
<dbReference type="Pfam" id="PF02321">
    <property type="entry name" value="OEP"/>
    <property type="match status" value="1"/>
</dbReference>
<keyword evidence="2" id="KW-1133">Transmembrane helix</keyword>
<reference evidence="3" key="1">
    <citation type="submission" date="2009-10" db="EMBL/GenBank/DDBJ databases">
        <title>Diversity of trophic interactions inside an arsenic-rich microbial ecosystem.</title>
        <authorList>
            <person name="Bertin P.N."/>
            <person name="Heinrich-Salmeron A."/>
            <person name="Pelletier E."/>
            <person name="Goulhen-Chollet F."/>
            <person name="Arsene-Ploetze F."/>
            <person name="Gallien S."/>
            <person name="Calteau A."/>
            <person name="Vallenet D."/>
            <person name="Casiot C."/>
            <person name="Chane-Woon-Ming B."/>
            <person name="Giloteaux L."/>
            <person name="Barakat M."/>
            <person name="Bonnefoy V."/>
            <person name="Bruneel O."/>
            <person name="Chandler M."/>
            <person name="Cleiss J."/>
            <person name="Duran R."/>
            <person name="Elbaz-Poulichet F."/>
            <person name="Fonknechten N."/>
            <person name="Lauga B."/>
            <person name="Mornico D."/>
            <person name="Ortet P."/>
            <person name="Schaeffer C."/>
            <person name="Siguier P."/>
            <person name="Alexander Thil Smith A."/>
            <person name="Van Dorsselaer A."/>
            <person name="Weissenbach J."/>
            <person name="Medigue C."/>
            <person name="Le Paslier D."/>
        </authorList>
    </citation>
    <scope>NUCLEOTIDE SEQUENCE</scope>
</reference>
<dbReference type="GO" id="GO:0015562">
    <property type="term" value="F:efflux transmembrane transporter activity"/>
    <property type="evidence" value="ECO:0007669"/>
    <property type="project" value="InterPro"/>
</dbReference>
<dbReference type="SUPFAM" id="SSF56954">
    <property type="entry name" value="Outer membrane efflux proteins (OEP)"/>
    <property type="match status" value="1"/>
</dbReference>
<dbReference type="PANTHER" id="PTHR30203:SF24">
    <property type="entry name" value="BLR4935 PROTEIN"/>
    <property type="match status" value="1"/>
</dbReference>
<name>E6PSN0_9ZZZZ</name>
<keyword evidence="2" id="KW-0472">Membrane</keyword>
<accession>E6PSN0</accession>
<dbReference type="InterPro" id="IPR010131">
    <property type="entry name" value="MdtP/NodT-like"/>
</dbReference>
<evidence type="ECO:0000256" key="1">
    <source>
        <dbReference type="SAM" id="MobiDB-lite"/>
    </source>
</evidence>
<proteinExistence type="predicted"/>
<keyword evidence="2" id="KW-0812">Transmembrane</keyword>
<organism evidence="3">
    <name type="scientific">mine drainage metagenome</name>
    <dbReference type="NCBI Taxonomy" id="410659"/>
    <lineage>
        <taxon>unclassified sequences</taxon>
        <taxon>metagenomes</taxon>
        <taxon>ecological metagenomes</taxon>
    </lineage>
</organism>